<dbReference type="AlphaFoldDB" id="A0A517XZL3"/>
<dbReference type="InterPro" id="IPR044672">
    <property type="entry name" value="MOCS2A"/>
</dbReference>
<evidence type="ECO:0000313" key="4">
    <source>
        <dbReference type="EMBL" id="QDU22952.1"/>
    </source>
</evidence>
<proteinExistence type="inferred from homology"/>
<evidence type="ECO:0000256" key="2">
    <source>
        <dbReference type="ARBA" id="ARBA00024200"/>
    </source>
</evidence>
<keyword evidence="5" id="KW-1185">Reference proteome</keyword>
<organism evidence="4 5">
    <name type="scientific">Urbifossiella limnaea</name>
    <dbReference type="NCBI Taxonomy" id="2528023"/>
    <lineage>
        <taxon>Bacteria</taxon>
        <taxon>Pseudomonadati</taxon>
        <taxon>Planctomycetota</taxon>
        <taxon>Planctomycetia</taxon>
        <taxon>Gemmatales</taxon>
        <taxon>Gemmataceae</taxon>
        <taxon>Urbifossiella</taxon>
    </lineage>
</organism>
<dbReference type="GO" id="GO:0006777">
    <property type="term" value="P:Mo-molybdopterin cofactor biosynthetic process"/>
    <property type="evidence" value="ECO:0007669"/>
    <property type="project" value="InterPro"/>
</dbReference>
<sequence length="81" mass="8114">MTLTVHLFAAARDLAGAAALPIDLPDRSTVSDLRAALAACVPALAALLARSAVAVDHEFADDTHVLTATAEVAVLPPVSGG</sequence>
<dbReference type="InterPro" id="IPR012675">
    <property type="entry name" value="Beta-grasp_dom_sf"/>
</dbReference>
<reference evidence="4 5" key="1">
    <citation type="submission" date="2019-02" db="EMBL/GenBank/DDBJ databases">
        <title>Deep-cultivation of Planctomycetes and their phenomic and genomic characterization uncovers novel biology.</title>
        <authorList>
            <person name="Wiegand S."/>
            <person name="Jogler M."/>
            <person name="Boedeker C."/>
            <person name="Pinto D."/>
            <person name="Vollmers J."/>
            <person name="Rivas-Marin E."/>
            <person name="Kohn T."/>
            <person name="Peeters S.H."/>
            <person name="Heuer A."/>
            <person name="Rast P."/>
            <person name="Oberbeckmann S."/>
            <person name="Bunk B."/>
            <person name="Jeske O."/>
            <person name="Meyerdierks A."/>
            <person name="Storesund J.E."/>
            <person name="Kallscheuer N."/>
            <person name="Luecker S."/>
            <person name="Lage O.M."/>
            <person name="Pohl T."/>
            <person name="Merkel B.J."/>
            <person name="Hornburger P."/>
            <person name="Mueller R.-W."/>
            <person name="Bruemmer F."/>
            <person name="Labrenz M."/>
            <person name="Spormann A.M."/>
            <person name="Op den Camp H."/>
            <person name="Overmann J."/>
            <person name="Amann R."/>
            <person name="Jetten M.S.M."/>
            <person name="Mascher T."/>
            <person name="Medema M.H."/>
            <person name="Devos D.P."/>
            <person name="Kaster A.-K."/>
            <person name="Ovreas L."/>
            <person name="Rohde M."/>
            <person name="Galperin M.Y."/>
            <person name="Jogler C."/>
        </authorList>
    </citation>
    <scope>NUCLEOTIDE SEQUENCE [LARGE SCALE GENOMIC DNA]</scope>
    <source>
        <strain evidence="4 5">ETA_A1</strain>
    </source>
</reference>
<keyword evidence="1" id="KW-0547">Nucleotide-binding</keyword>
<dbReference type="RefSeq" id="WP_145243059.1">
    <property type="nucleotide sequence ID" value="NZ_CP036273.1"/>
</dbReference>
<dbReference type="GO" id="GO:1990133">
    <property type="term" value="C:molybdopterin adenylyltransferase complex"/>
    <property type="evidence" value="ECO:0007669"/>
    <property type="project" value="TreeGrafter"/>
</dbReference>
<dbReference type="Pfam" id="PF02597">
    <property type="entry name" value="ThiS"/>
    <property type="match status" value="1"/>
</dbReference>
<evidence type="ECO:0000256" key="3">
    <source>
        <dbReference type="ARBA" id="ARBA00024247"/>
    </source>
</evidence>
<dbReference type="GO" id="GO:0000166">
    <property type="term" value="F:nucleotide binding"/>
    <property type="evidence" value="ECO:0007669"/>
    <property type="project" value="UniProtKB-KW"/>
</dbReference>
<evidence type="ECO:0000313" key="5">
    <source>
        <dbReference type="Proteomes" id="UP000319576"/>
    </source>
</evidence>
<dbReference type="Proteomes" id="UP000319576">
    <property type="component" value="Chromosome"/>
</dbReference>
<dbReference type="SUPFAM" id="SSF54285">
    <property type="entry name" value="MoaD/ThiS"/>
    <property type="match status" value="1"/>
</dbReference>
<dbReference type="InterPro" id="IPR016155">
    <property type="entry name" value="Mopterin_synth/thiamin_S_b"/>
</dbReference>
<dbReference type="PANTHER" id="PTHR33359">
    <property type="entry name" value="MOLYBDOPTERIN SYNTHASE SULFUR CARRIER SUBUNIT"/>
    <property type="match status" value="1"/>
</dbReference>
<name>A0A517XZL3_9BACT</name>
<dbReference type="PANTHER" id="PTHR33359:SF1">
    <property type="entry name" value="MOLYBDOPTERIN SYNTHASE SULFUR CARRIER SUBUNIT"/>
    <property type="match status" value="1"/>
</dbReference>
<dbReference type="Gene3D" id="3.10.20.30">
    <property type="match status" value="1"/>
</dbReference>
<evidence type="ECO:0000256" key="1">
    <source>
        <dbReference type="ARBA" id="ARBA00022741"/>
    </source>
</evidence>
<dbReference type="InterPro" id="IPR003749">
    <property type="entry name" value="ThiS/MoaD-like"/>
</dbReference>
<accession>A0A517XZL3</accession>
<dbReference type="UniPathway" id="UPA00344"/>
<dbReference type="KEGG" id="uli:ETAA1_49420"/>
<protein>
    <recommendedName>
        <fullName evidence="3">Molybdopterin synthase sulfur carrier subunit</fullName>
    </recommendedName>
</protein>
<gene>
    <name evidence="4" type="ORF">ETAA1_49420</name>
</gene>
<dbReference type="EMBL" id="CP036273">
    <property type="protein sequence ID" value="QDU22952.1"/>
    <property type="molecule type" value="Genomic_DNA"/>
</dbReference>
<comment type="similarity">
    <text evidence="2">Belongs to the MoaD family.</text>
</comment>